<feature type="transmembrane region" description="Helical" evidence="1">
    <location>
        <begin position="12"/>
        <end position="33"/>
    </location>
</feature>
<proteinExistence type="predicted"/>
<keyword evidence="1" id="KW-0472">Membrane</keyword>
<evidence type="ECO:0000256" key="1">
    <source>
        <dbReference type="SAM" id="Phobius"/>
    </source>
</evidence>
<gene>
    <name evidence="2" type="ORF">GCM10017774_29130</name>
</gene>
<keyword evidence="3" id="KW-1185">Reference proteome</keyword>
<dbReference type="EMBL" id="BNAR01000004">
    <property type="protein sequence ID" value="GHH38729.1"/>
    <property type="molecule type" value="Genomic_DNA"/>
</dbReference>
<feature type="transmembrane region" description="Helical" evidence="1">
    <location>
        <begin position="189"/>
        <end position="209"/>
    </location>
</feature>
<accession>A0ABQ3MEQ3</accession>
<feature type="transmembrane region" description="Helical" evidence="1">
    <location>
        <begin position="87"/>
        <end position="106"/>
    </location>
</feature>
<comment type="caution">
    <text evidence="2">The sequence shown here is derived from an EMBL/GenBank/DDBJ whole genome shotgun (WGS) entry which is preliminary data.</text>
</comment>
<dbReference type="InterPro" id="IPR009339">
    <property type="entry name" value="DUF998"/>
</dbReference>
<dbReference type="Proteomes" id="UP000605568">
    <property type="component" value="Unassembled WGS sequence"/>
</dbReference>
<sequence length="230" mass="23339">MEQAKESAPNLHRLAALGGSISVCVSLVIIWAAKAGVDRTIYVSGLGADGEPTAGAFEVALLLLVAGGYAVAWALRAAALGAAGRWTPSLSVVISSSLFLVASQVPCTYGCPVPLGDTFTWQDLTHVVSAVAGFSFAALAMVQVSVADTHPALRRLSRACGVLVAVIAAAGGVSCLLDVRTDIGSLLEFAATTVGMGWLAVIGAAVTFLPARPESGEDVEQSDSELVGVS</sequence>
<keyword evidence="1" id="KW-1133">Transmembrane helix</keyword>
<reference evidence="3" key="1">
    <citation type="journal article" date="2019" name="Int. J. Syst. Evol. Microbiol.">
        <title>The Global Catalogue of Microorganisms (GCM) 10K type strain sequencing project: providing services to taxonomists for standard genome sequencing and annotation.</title>
        <authorList>
            <consortium name="The Broad Institute Genomics Platform"/>
            <consortium name="The Broad Institute Genome Sequencing Center for Infectious Disease"/>
            <person name="Wu L."/>
            <person name="Ma J."/>
        </authorList>
    </citation>
    <scope>NUCLEOTIDE SEQUENCE [LARGE SCALE GENOMIC DNA]</scope>
    <source>
        <strain evidence="3">CGMCC 4.7367</strain>
    </source>
</reference>
<feature type="transmembrane region" description="Helical" evidence="1">
    <location>
        <begin position="159"/>
        <end position="177"/>
    </location>
</feature>
<evidence type="ECO:0008006" key="4">
    <source>
        <dbReference type="Google" id="ProtNLM"/>
    </source>
</evidence>
<evidence type="ECO:0000313" key="3">
    <source>
        <dbReference type="Proteomes" id="UP000605568"/>
    </source>
</evidence>
<feature type="transmembrane region" description="Helical" evidence="1">
    <location>
        <begin position="53"/>
        <end position="75"/>
    </location>
</feature>
<evidence type="ECO:0000313" key="2">
    <source>
        <dbReference type="EMBL" id="GHH38729.1"/>
    </source>
</evidence>
<keyword evidence="1" id="KW-0812">Transmembrane</keyword>
<feature type="transmembrane region" description="Helical" evidence="1">
    <location>
        <begin position="126"/>
        <end position="147"/>
    </location>
</feature>
<dbReference type="RefSeq" id="WP_191298451.1">
    <property type="nucleotide sequence ID" value="NZ_BNAR01000004.1"/>
</dbReference>
<organism evidence="2 3">
    <name type="scientific">Lentzea cavernae</name>
    <dbReference type="NCBI Taxonomy" id="2020703"/>
    <lineage>
        <taxon>Bacteria</taxon>
        <taxon>Bacillati</taxon>
        <taxon>Actinomycetota</taxon>
        <taxon>Actinomycetes</taxon>
        <taxon>Pseudonocardiales</taxon>
        <taxon>Pseudonocardiaceae</taxon>
        <taxon>Lentzea</taxon>
    </lineage>
</organism>
<protein>
    <recommendedName>
        <fullName evidence="4">DUF998 domain-containing protein</fullName>
    </recommendedName>
</protein>
<dbReference type="Pfam" id="PF06197">
    <property type="entry name" value="DUF998"/>
    <property type="match status" value="1"/>
</dbReference>
<name>A0ABQ3MEQ3_9PSEU</name>